<dbReference type="InterPro" id="IPR000008">
    <property type="entry name" value="C2_dom"/>
</dbReference>
<dbReference type="PANTHER" id="PTHR46502">
    <property type="entry name" value="C2 DOMAIN-CONTAINING"/>
    <property type="match status" value="1"/>
</dbReference>
<gene>
    <name evidence="4" type="ORF">SI8410_18021264</name>
</gene>
<accession>A0A7I8LLU9</accession>
<dbReference type="EMBL" id="LR746281">
    <property type="protein sequence ID" value="CAA7410586.1"/>
    <property type="molecule type" value="Genomic_DNA"/>
</dbReference>
<keyword evidence="5" id="KW-1185">Reference proteome</keyword>
<feature type="domain" description="C2" evidence="3">
    <location>
        <begin position="1"/>
        <end position="107"/>
    </location>
</feature>
<dbReference type="SUPFAM" id="SSF49562">
    <property type="entry name" value="C2 domain (Calcium/lipid-binding domain, CaLB)"/>
    <property type="match status" value="1"/>
</dbReference>
<proteinExistence type="predicted"/>
<protein>
    <recommendedName>
        <fullName evidence="3">C2 domain-containing protein</fullName>
    </recommendedName>
</protein>
<evidence type="ECO:0000256" key="2">
    <source>
        <dbReference type="ARBA" id="ARBA00022837"/>
    </source>
</evidence>
<dbReference type="PANTHER" id="PTHR46502:SF14">
    <property type="entry name" value="CALCIUM-DEPENDENT LIPID-BINDING (CALB DOMAIN) FAMILY PROTEIN"/>
    <property type="match status" value="1"/>
</dbReference>
<keyword evidence="2" id="KW-0106">Calcium</keyword>
<sequence>MKGGVLEVLLVNADGLGHSHLMGCPGLYVILKCGNQTHRGKVSSGKDKRVWWNEKFSFAFATRKWNSLTRLRMTIMKSHALQEDSPIGEATVHLVGVLEEGSRRGCVDLQPAPYNLVLPDGTYEGQIRIGLKFIAEVQPTTPMTTERREEAAAASEGKPQLIYRALFRFAFWRLSWPRMQQLFRGCGDSKEDDAIRGH</sequence>
<dbReference type="InterPro" id="IPR035892">
    <property type="entry name" value="C2_domain_sf"/>
</dbReference>
<dbReference type="Pfam" id="PF00168">
    <property type="entry name" value="C2"/>
    <property type="match status" value="1"/>
</dbReference>
<dbReference type="Proteomes" id="UP000663760">
    <property type="component" value="Chromosome 18"/>
</dbReference>
<keyword evidence="1" id="KW-0479">Metal-binding</keyword>
<evidence type="ECO:0000313" key="5">
    <source>
        <dbReference type="Proteomes" id="UP000663760"/>
    </source>
</evidence>
<dbReference type="AlphaFoldDB" id="A0A7I8LLU9"/>
<dbReference type="OrthoDB" id="195679at2759"/>
<reference evidence="4" key="1">
    <citation type="submission" date="2020-02" db="EMBL/GenBank/DDBJ databases">
        <authorList>
            <person name="Scholz U."/>
            <person name="Mascher M."/>
            <person name="Fiebig A."/>
        </authorList>
    </citation>
    <scope>NUCLEOTIDE SEQUENCE</scope>
</reference>
<organism evidence="4 5">
    <name type="scientific">Spirodela intermedia</name>
    <name type="common">Intermediate duckweed</name>
    <dbReference type="NCBI Taxonomy" id="51605"/>
    <lineage>
        <taxon>Eukaryota</taxon>
        <taxon>Viridiplantae</taxon>
        <taxon>Streptophyta</taxon>
        <taxon>Embryophyta</taxon>
        <taxon>Tracheophyta</taxon>
        <taxon>Spermatophyta</taxon>
        <taxon>Magnoliopsida</taxon>
        <taxon>Liliopsida</taxon>
        <taxon>Araceae</taxon>
        <taxon>Lemnoideae</taxon>
        <taxon>Spirodela</taxon>
    </lineage>
</organism>
<name>A0A7I8LLU9_SPIIN</name>
<dbReference type="PROSITE" id="PS50004">
    <property type="entry name" value="C2"/>
    <property type="match status" value="1"/>
</dbReference>
<evidence type="ECO:0000259" key="3">
    <source>
        <dbReference type="PROSITE" id="PS50004"/>
    </source>
</evidence>
<dbReference type="Gene3D" id="2.60.40.150">
    <property type="entry name" value="C2 domain"/>
    <property type="match status" value="1"/>
</dbReference>
<evidence type="ECO:0000256" key="1">
    <source>
        <dbReference type="ARBA" id="ARBA00022723"/>
    </source>
</evidence>
<evidence type="ECO:0000313" key="4">
    <source>
        <dbReference type="EMBL" id="CAA7410586.1"/>
    </source>
</evidence>
<dbReference type="GO" id="GO:0046872">
    <property type="term" value="F:metal ion binding"/>
    <property type="evidence" value="ECO:0007669"/>
    <property type="project" value="UniProtKB-KW"/>
</dbReference>